<reference evidence="2" key="1">
    <citation type="submission" date="2016-05" db="EMBL/GenBank/DDBJ databases">
        <authorList>
            <person name="Li Y."/>
        </authorList>
    </citation>
    <scope>NUCLEOTIDE SEQUENCE [LARGE SCALE GENOMIC DNA]</scope>
    <source>
        <strain evidence="2">YIC4027</strain>
    </source>
</reference>
<proteinExistence type="predicted"/>
<evidence type="ECO:0000313" key="2">
    <source>
        <dbReference type="Proteomes" id="UP000094342"/>
    </source>
</evidence>
<organism evidence="1 2">
    <name type="scientific">Sinorhizobium alkalisoli</name>
    <dbReference type="NCBI Taxonomy" id="1752398"/>
    <lineage>
        <taxon>Bacteria</taxon>
        <taxon>Pseudomonadati</taxon>
        <taxon>Pseudomonadota</taxon>
        <taxon>Alphaproteobacteria</taxon>
        <taxon>Hyphomicrobiales</taxon>
        <taxon>Rhizobiaceae</taxon>
        <taxon>Sinorhizobium/Ensifer group</taxon>
        <taxon>Sinorhizobium</taxon>
    </lineage>
</organism>
<name>A0A1E3V4K2_9HYPH</name>
<dbReference type="EMBL" id="LYBW01000065">
    <property type="protein sequence ID" value="ODR88460.1"/>
    <property type="molecule type" value="Genomic_DNA"/>
</dbReference>
<comment type="caution">
    <text evidence="1">The sequence shown here is derived from an EMBL/GenBank/DDBJ whole genome shotgun (WGS) entry which is preliminary data.</text>
</comment>
<gene>
    <name evidence="1" type="ORF">A8M32_26025</name>
</gene>
<protein>
    <submittedName>
        <fullName evidence="1">Uncharacterized protein</fullName>
    </submittedName>
</protein>
<dbReference type="Proteomes" id="UP000094342">
    <property type="component" value="Unassembled WGS sequence"/>
</dbReference>
<sequence length="59" mass="5901">MVSGFAGTALASAGDIGLANSVATADGFRGSVSQAQGAAASPMIAMIITNLRIRPLLFY</sequence>
<keyword evidence="2" id="KW-1185">Reference proteome</keyword>
<evidence type="ECO:0000313" key="1">
    <source>
        <dbReference type="EMBL" id="ODR88460.1"/>
    </source>
</evidence>
<dbReference type="AlphaFoldDB" id="A0A1E3V4K2"/>
<accession>A0A1E3V4K2</accession>